<dbReference type="Pfam" id="PF00857">
    <property type="entry name" value="Isochorismatase"/>
    <property type="match status" value="1"/>
</dbReference>
<dbReference type="AlphaFoldDB" id="A0A1M6BZG6"/>
<evidence type="ECO:0000256" key="1">
    <source>
        <dbReference type="ARBA" id="ARBA00006336"/>
    </source>
</evidence>
<keyword evidence="2" id="KW-0378">Hydrolase</keyword>
<dbReference type="EMBL" id="FQZD01000005">
    <property type="protein sequence ID" value="SHI54033.1"/>
    <property type="molecule type" value="Genomic_DNA"/>
</dbReference>
<reference evidence="4 5" key="1">
    <citation type="submission" date="2016-11" db="EMBL/GenBank/DDBJ databases">
        <authorList>
            <person name="Varghese N."/>
            <person name="Submissions S."/>
        </authorList>
    </citation>
    <scope>NUCLEOTIDE SEQUENCE [LARGE SCALE GENOMIC DNA]</scope>
    <source>
        <strain evidence="4 5">DSM 15287</strain>
    </source>
</reference>
<dbReference type="InterPro" id="IPR036380">
    <property type="entry name" value="Isochorismatase-like_sf"/>
</dbReference>
<dbReference type="PANTHER" id="PTHR43540">
    <property type="entry name" value="PEROXYUREIDOACRYLATE/UREIDOACRYLATE AMIDOHYDROLASE-RELATED"/>
    <property type="match status" value="1"/>
</dbReference>
<evidence type="ECO:0000259" key="3">
    <source>
        <dbReference type="Pfam" id="PF00857"/>
    </source>
</evidence>
<keyword evidence="5" id="KW-1185">Reference proteome</keyword>
<dbReference type="Proteomes" id="UP000322917">
    <property type="component" value="Unassembled WGS sequence"/>
</dbReference>
<evidence type="ECO:0000256" key="2">
    <source>
        <dbReference type="ARBA" id="ARBA00022801"/>
    </source>
</evidence>
<proteinExistence type="inferred from homology"/>
<sequence>MKVEGFYHFHGGTGSEAILNYNKSLERLKENLEGSIVKRALLVIDVQEEYFTGALPVTYPANNFSNILAAVDTASEHRVPVILIRHEATQPGATAFARNSRGWAIREELLAKDHLCIVDKKMPGSFTGTGLEEILKNLDVDTLVICGYMTQMCCDTTARQAVHLGFAVEFLSDATGTLTVENEAGKIAAGDLHRAILITQAMRFSQVITTREWTGRLAGRE</sequence>
<protein>
    <submittedName>
        <fullName evidence="4">Nicotinamidase-related amidase</fullName>
    </submittedName>
</protein>
<name>A0A1M6BZG6_9FIRM</name>
<gene>
    <name evidence="4" type="ORF">SAMN02745170_00564</name>
</gene>
<dbReference type="CDD" id="cd01014">
    <property type="entry name" value="nicotinamidase_related"/>
    <property type="match status" value="1"/>
</dbReference>
<dbReference type="InterPro" id="IPR000868">
    <property type="entry name" value="Isochorismatase-like_dom"/>
</dbReference>
<dbReference type="Gene3D" id="3.40.50.850">
    <property type="entry name" value="Isochorismatase-like"/>
    <property type="match status" value="1"/>
</dbReference>
<dbReference type="PANTHER" id="PTHR43540:SF6">
    <property type="entry name" value="ISOCHORISMATASE-LIKE DOMAIN-CONTAINING PROTEIN"/>
    <property type="match status" value="1"/>
</dbReference>
<evidence type="ECO:0000313" key="4">
    <source>
        <dbReference type="EMBL" id="SHI54033.1"/>
    </source>
</evidence>
<evidence type="ECO:0000313" key="5">
    <source>
        <dbReference type="Proteomes" id="UP000322917"/>
    </source>
</evidence>
<organism evidence="4 5">
    <name type="scientific">Propionispora hippei DSM 15287</name>
    <dbReference type="NCBI Taxonomy" id="1123003"/>
    <lineage>
        <taxon>Bacteria</taxon>
        <taxon>Bacillati</taxon>
        <taxon>Bacillota</taxon>
        <taxon>Negativicutes</taxon>
        <taxon>Selenomonadales</taxon>
        <taxon>Sporomusaceae</taxon>
        <taxon>Propionispora</taxon>
    </lineage>
</organism>
<dbReference type="GO" id="GO:0016787">
    <property type="term" value="F:hydrolase activity"/>
    <property type="evidence" value="ECO:0007669"/>
    <property type="project" value="UniProtKB-KW"/>
</dbReference>
<accession>A0A1M6BZG6</accession>
<dbReference type="SUPFAM" id="SSF52499">
    <property type="entry name" value="Isochorismatase-like hydrolases"/>
    <property type="match status" value="1"/>
</dbReference>
<dbReference type="InterPro" id="IPR050272">
    <property type="entry name" value="Isochorismatase-like_hydrls"/>
</dbReference>
<feature type="domain" description="Isochorismatase-like" evidence="3">
    <location>
        <begin position="40"/>
        <end position="199"/>
    </location>
</feature>
<comment type="similarity">
    <text evidence="1">Belongs to the isochorismatase family.</text>
</comment>